<gene>
    <name evidence="1" type="ORF">Pint_21283</name>
</gene>
<evidence type="ECO:0000313" key="1">
    <source>
        <dbReference type="EMBL" id="KAJ0013948.1"/>
    </source>
</evidence>
<keyword evidence="2" id="KW-1185">Reference proteome</keyword>
<name>A0ACC0XBT0_9ROSI</name>
<dbReference type="EMBL" id="CM047748">
    <property type="protein sequence ID" value="KAJ0013948.1"/>
    <property type="molecule type" value="Genomic_DNA"/>
</dbReference>
<protein>
    <submittedName>
        <fullName evidence="1">Uncharacterized protein</fullName>
    </submittedName>
</protein>
<evidence type="ECO:0000313" key="2">
    <source>
        <dbReference type="Proteomes" id="UP001163603"/>
    </source>
</evidence>
<reference evidence="2" key="1">
    <citation type="journal article" date="2023" name="G3 (Bethesda)">
        <title>Genome assembly and association tests identify interacting loci associated with vigor, precocity, and sex in interspecific pistachio rootstocks.</title>
        <authorList>
            <person name="Palmer W."/>
            <person name="Jacygrad E."/>
            <person name="Sagayaradj S."/>
            <person name="Cavanaugh K."/>
            <person name="Han R."/>
            <person name="Bertier L."/>
            <person name="Beede B."/>
            <person name="Kafkas S."/>
            <person name="Golino D."/>
            <person name="Preece J."/>
            <person name="Michelmore R."/>
        </authorList>
    </citation>
    <scope>NUCLEOTIDE SEQUENCE [LARGE SCALE GENOMIC DNA]</scope>
</reference>
<organism evidence="1 2">
    <name type="scientific">Pistacia integerrima</name>
    <dbReference type="NCBI Taxonomy" id="434235"/>
    <lineage>
        <taxon>Eukaryota</taxon>
        <taxon>Viridiplantae</taxon>
        <taxon>Streptophyta</taxon>
        <taxon>Embryophyta</taxon>
        <taxon>Tracheophyta</taxon>
        <taxon>Spermatophyta</taxon>
        <taxon>Magnoliopsida</taxon>
        <taxon>eudicotyledons</taxon>
        <taxon>Gunneridae</taxon>
        <taxon>Pentapetalae</taxon>
        <taxon>rosids</taxon>
        <taxon>malvids</taxon>
        <taxon>Sapindales</taxon>
        <taxon>Anacardiaceae</taxon>
        <taxon>Pistacia</taxon>
    </lineage>
</organism>
<accession>A0ACC0XBT0</accession>
<proteinExistence type="predicted"/>
<comment type="caution">
    <text evidence="1">The sequence shown here is derived from an EMBL/GenBank/DDBJ whole genome shotgun (WGS) entry which is preliminary data.</text>
</comment>
<dbReference type="Proteomes" id="UP001163603">
    <property type="component" value="Chromosome 13"/>
</dbReference>
<sequence length="60" mass="6512">MWWCGSLQGRRRQGLEALGLFVLGVFAQMGALRWVVLAVVCDFSIGGFEMLGVGFSALGF</sequence>